<keyword evidence="2" id="KW-1185">Reference proteome</keyword>
<proteinExistence type="predicted"/>
<dbReference type="Proteomes" id="UP000092164">
    <property type="component" value="Unassembled WGS sequence"/>
</dbReference>
<sequence length="156" mass="18468">MKGTGYIIMICLAYTFVVNGQNNSLTKTDFYGNWTLDLNEYELEDDDYIFRRPKEFKNPKEEINITISLLDFNECNVNYDTYIYCGAGQSKDYSWTFNQNLGIINIYHSEKWLKSFKEYDSEEFEKLNLPDKYDEMELSIVTMENGSIGLKIINWE</sequence>
<comment type="caution">
    <text evidence="1">The sequence shown here is derived from an EMBL/GenBank/DDBJ whole genome shotgun (WGS) entry which is preliminary data.</text>
</comment>
<evidence type="ECO:0000313" key="1">
    <source>
        <dbReference type="EMBL" id="OBR35341.1"/>
    </source>
</evidence>
<evidence type="ECO:0000313" key="2">
    <source>
        <dbReference type="Proteomes" id="UP000092164"/>
    </source>
</evidence>
<accession>A0A1B7YXX2</accession>
<gene>
    <name evidence="1" type="ORF">A9200_12305</name>
</gene>
<name>A0A1B7YXX2_9FLAO</name>
<reference evidence="2" key="1">
    <citation type="submission" date="2016-06" db="EMBL/GenBank/DDBJ databases">
        <authorList>
            <person name="Zhan P."/>
        </authorList>
    </citation>
    <scope>NUCLEOTIDE SEQUENCE [LARGE SCALE GENOMIC DNA]</scope>
    <source>
        <strain evidence="2">T28</strain>
    </source>
</reference>
<dbReference type="KEGG" id="mart:BTR34_06075"/>
<dbReference type="EMBL" id="LZFP01000052">
    <property type="protein sequence ID" value="OBR35341.1"/>
    <property type="molecule type" value="Genomic_DNA"/>
</dbReference>
<protein>
    <submittedName>
        <fullName evidence="1">Uncharacterized protein</fullName>
    </submittedName>
</protein>
<dbReference type="AlphaFoldDB" id="A0A1B7YXX2"/>
<organism evidence="1 2">
    <name type="scientific">Maribacter hydrothermalis</name>
    <dbReference type="NCBI Taxonomy" id="1836467"/>
    <lineage>
        <taxon>Bacteria</taxon>
        <taxon>Pseudomonadati</taxon>
        <taxon>Bacteroidota</taxon>
        <taxon>Flavobacteriia</taxon>
        <taxon>Flavobacteriales</taxon>
        <taxon>Flavobacteriaceae</taxon>
        <taxon>Maribacter</taxon>
    </lineage>
</organism>